<dbReference type="AlphaFoldDB" id="A0A7D5KKD5"/>
<feature type="transmembrane region" description="Helical" evidence="1">
    <location>
        <begin position="69"/>
        <end position="90"/>
    </location>
</feature>
<protein>
    <recommendedName>
        <fullName evidence="2">DUF8147 domain-containing protein</fullName>
    </recommendedName>
</protein>
<feature type="transmembrane region" description="Helical" evidence="1">
    <location>
        <begin position="96"/>
        <end position="114"/>
    </location>
</feature>
<feature type="transmembrane region" description="Helical" evidence="1">
    <location>
        <begin position="7"/>
        <end position="28"/>
    </location>
</feature>
<dbReference type="OrthoDB" id="351354at2157"/>
<keyword evidence="1" id="KW-0472">Membrane</keyword>
<dbReference type="EMBL" id="CP058601">
    <property type="protein sequence ID" value="QLG50299.1"/>
    <property type="molecule type" value="Genomic_DNA"/>
</dbReference>
<dbReference type="InterPro" id="IPR058460">
    <property type="entry name" value="DUF8147"/>
</dbReference>
<dbReference type="GeneID" id="56034895"/>
<dbReference type="Pfam" id="PF26472">
    <property type="entry name" value="DUF8147"/>
    <property type="match status" value="1"/>
</dbReference>
<sequence length="129" mass="13401">MNIRTHGYAVAAGIAAFLVVFVVVSELLLPYIEFSVFVGIPAGIVAGVLTAVTVLLFSRETDRTRRPLAVALGTFGVTFLGILVVAIGGFQAGVTISIGIATLLGFLAGVLAAVRSWRTVASSRDGSHR</sequence>
<feature type="domain" description="DUF8147" evidence="2">
    <location>
        <begin position="2"/>
        <end position="115"/>
    </location>
</feature>
<gene>
    <name evidence="3" type="ORF">HYG82_16350</name>
</gene>
<evidence type="ECO:0000259" key="2">
    <source>
        <dbReference type="Pfam" id="PF26472"/>
    </source>
</evidence>
<reference evidence="3 4" key="1">
    <citation type="submission" date="2020-07" db="EMBL/GenBank/DDBJ databases">
        <authorList>
            <person name="Cui H."/>
        </authorList>
    </citation>
    <scope>NUCLEOTIDE SEQUENCE [LARGE SCALE GENOMIC DNA]</scope>
    <source>
        <strain evidence="3 4">YPL8</strain>
    </source>
</reference>
<keyword evidence="1" id="KW-0812">Transmembrane</keyword>
<accession>A0A7D5KKD5</accession>
<dbReference type="Proteomes" id="UP000509241">
    <property type="component" value="Chromosome"/>
</dbReference>
<feature type="transmembrane region" description="Helical" evidence="1">
    <location>
        <begin position="34"/>
        <end position="57"/>
    </location>
</feature>
<keyword evidence="4" id="KW-1185">Reference proteome</keyword>
<proteinExistence type="predicted"/>
<evidence type="ECO:0000313" key="3">
    <source>
        <dbReference type="EMBL" id="QLG50299.1"/>
    </source>
</evidence>
<dbReference type="KEGG" id="haly:HYG82_16350"/>
<keyword evidence="1" id="KW-1133">Transmembrane helix</keyword>
<evidence type="ECO:0000256" key="1">
    <source>
        <dbReference type="SAM" id="Phobius"/>
    </source>
</evidence>
<name>A0A7D5KKD5_9EURY</name>
<organism evidence="3 4">
    <name type="scientific">Natrinema halophilum</name>
    <dbReference type="NCBI Taxonomy" id="1699371"/>
    <lineage>
        <taxon>Archaea</taxon>
        <taxon>Methanobacteriati</taxon>
        <taxon>Methanobacteriota</taxon>
        <taxon>Stenosarchaea group</taxon>
        <taxon>Halobacteria</taxon>
        <taxon>Halobacteriales</taxon>
        <taxon>Natrialbaceae</taxon>
        <taxon>Natrinema</taxon>
    </lineage>
</organism>
<evidence type="ECO:0000313" key="4">
    <source>
        <dbReference type="Proteomes" id="UP000509241"/>
    </source>
</evidence>
<dbReference type="RefSeq" id="WP_179262670.1">
    <property type="nucleotide sequence ID" value="NZ_CP058601.1"/>
</dbReference>